<reference evidence="1 2" key="1">
    <citation type="submission" date="2016-03" db="EMBL/GenBank/DDBJ databases">
        <authorList>
            <person name="Bojesen A.M."/>
            <person name="Planet P."/>
            <person name="Hansen M.J."/>
        </authorList>
    </citation>
    <scope>NUCLEOTIDE SEQUENCE [LARGE SCALE GENOMIC DNA]</scope>
    <source>
        <strain evidence="1 2">B 234/94</strain>
    </source>
</reference>
<dbReference type="EMBL" id="CP015030">
    <property type="protein sequence ID" value="QIM67019.1"/>
    <property type="molecule type" value="Genomic_DNA"/>
</dbReference>
<dbReference type="AlphaFoldDB" id="A0A6G8JIW7"/>
<protein>
    <submittedName>
        <fullName evidence="1">Uncharacterized protein</fullName>
    </submittedName>
</protein>
<name>A0A6G8JIW7_9PAST</name>
<sequence length="95" mass="10866">MSHKPSRRVIPEQLYFCQSSPVYIPLFFADKTKKVQAVWELEMENGERNSGAVKRNRIQFTNLPIGQHKLTLIVGKPLLGKGTNIYHSVLNISEK</sequence>
<organism evidence="1 2">
    <name type="scientific">Mannheimia granulomatis</name>
    <dbReference type="NCBI Taxonomy" id="85402"/>
    <lineage>
        <taxon>Bacteria</taxon>
        <taxon>Pseudomonadati</taxon>
        <taxon>Pseudomonadota</taxon>
        <taxon>Gammaproteobacteria</taxon>
        <taxon>Pasteurellales</taxon>
        <taxon>Pasteurellaceae</taxon>
        <taxon>Mannheimia</taxon>
    </lineage>
</organism>
<evidence type="ECO:0000313" key="1">
    <source>
        <dbReference type="EMBL" id="QIM67019.1"/>
    </source>
</evidence>
<evidence type="ECO:0000313" key="2">
    <source>
        <dbReference type="Proteomes" id="UP000501366"/>
    </source>
</evidence>
<dbReference type="KEGG" id="mgra:A4G16_06360"/>
<gene>
    <name evidence="1" type="ORF">A4G16_06360</name>
</gene>
<dbReference type="Proteomes" id="UP000501366">
    <property type="component" value="Chromosome"/>
</dbReference>
<accession>A0A6G8JIW7</accession>
<proteinExistence type="predicted"/>
<dbReference type="RefSeq" id="WP_165889199.1">
    <property type="nucleotide sequence ID" value="NZ_CP015030.1"/>
</dbReference>